<keyword evidence="9" id="KW-1185">Reference proteome</keyword>
<dbReference type="PROSITE" id="PS00420">
    <property type="entry name" value="SRCR_1"/>
    <property type="match status" value="1"/>
</dbReference>
<comment type="caution">
    <text evidence="8">The sequence shown here is derived from an EMBL/GenBank/DDBJ whole genome shotgun (WGS) entry which is preliminary data.</text>
</comment>
<dbReference type="SMART" id="SM00202">
    <property type="entry name" value="SR"/>
    <property type="match status" value="1"/>
</dbReference>
<dbReference type="InterPro" id="IPR036772">
    <property type="entry name" value="SRCR-like_dom_sf"/>
</dbReference>
<feature type="disulfide bond" evidence="6">
    <location>
        <begin position="70"/>
        <end position="80"/>
    </location>
</feature>
<name>A0A9D4LPB5_DREPO</name>
<evidence type="ECO:0000256" key="2">
    <source>
        <dbReference type="ARBA" id="ARBA00022737"/>
    </source>
</evidence>
<keyword evidence="1" id="KW-0732">Signal</keyword>
<keyword evidence="2" id="KW-0677">Repeat</keyword>
<dbReference type="PANTHER" id="PTHR48071">
    <property type="entry name" value="SRCR DOMAIN-CONTAINING PROTEIN"/>
    <property type="match status" value="1"/>
</dbReference>
<evidence type="ECO:0000259" key="7">
    <source>
        <dbReference type="PROSITE" id="PS50287"/>
    </source>
</evidence>
<dbReference type="GO" id="GO:0016020">
    <property type="term" value="C:membrane"/>
    <property type="evidence" value="ECO:0007669"/>
    <property type="project" value="InterPro"/>
</dbReference>
<protein>
    <recommendedName>
        <fullName evidence="7">SRCR domain-containing protein</fullName>
    </recommendedName>
</protein>
<evidence type="ECO:0000256" key="6">
    <source>
        <dbReference type="PROSITE-ProRule" id="PRU00196"/>
    </source>
</evidence>
<dbReference type="EMBL" id="JAIWYP010000002">
    <property type="protein sequence ID" value="KAH3861499.1"/>
    <property type="molecule type" value="Genomic_DNA"/>
</dbReference>
<evidence type="ECO:0000256" key="5">
    <source>
        <dbReference type="ARBA" id="ARBA00023180"/>
    </source>
</evidence>
<keyword evidence="3 6" id="KW-1015">Disulfide bond</keyword>
<evidence type="ECO:0000313" key="9">
    <source>
        <dbReference type="Proteomes" id="UP000828390"/>
    </source>
</evidence>
<reference evidence="8" key="2">
    <citation type="submission" date="2020-11" db="EMBL/GenBank/DDBJ databases">
        <authorList>
            <person name="McCartney M.A."/>
            <person name="Auch B."/>
            <person name="Kono T."/>
            <person name="Mallez S."/>
            <person name="Becker A."/>
            <person name="Gohl D.M."/>
            <person name="Silverstein K.A.T."/>
            <person name="Koren S."/>
            <person name="Bechman K.B."/>
            <person name="Herman A."/>
            <person name="Abrahante J.E."/>
            <person name="Garbe J."/>
        </authorList>
    </citation>
    <scope>NUCLEOTIDE SEQUENCE</scope>
    <source>
        <strain evidence="8">Duluth1</strain>
        <tissue evidence="8">Whole animal</tissue>
    </source>
</reference>
<evidence type="ECO:0000256" key="1">
    <source>
        <dbReference type="ARBA" id="ARBA00022729"/>
    </source>
</evidence>
<dbReference type="PANTHER" id="PTHR48071:SF18">
    <property type="entry name" value="DELETED IN MALIGNANT BRAIN TUMORS 1 PROTEIN-RELATED"/>
    <property type="match status" value="1"/>
</dbReference>
<dbReference type="Pfam" id="PF00530">
    <property type="entry name" value="SRCR"/>
    <property type="match status" value="1"/>
</dbReference>
<dbReference type="InterPro" id="IPR001190">
    <property type="entry name" value="SRCR"/>
</dbReference>
<dbReference type="AlphaFoldDB" id="A0A9D4LPB5"/>
<keyword evidence="5" id="KW-0325">Glycoprotein</keyword>
<evidence type="ECO:0000313" key="8">
    <source>
        <dbReference type="EMBL" id="KAH3861499.1"/>
    </source>
</evidence>
<organism evidence="8 9">
    <name type="scientific">Dreissena polymorpha</name>
    <name type="common">Zebra mussel</name>
    <name type="synonym">Mytilus polymorpha</name>
    <dbReference type="NCBI Taxonomy" id="45954"/>
    <lineage>
        <taxon>Eukaryota</taxon>
        <taxon>Metazoa</taxon>
        <taxon>Spiralia</taxon>
        <taxon>Lophotrochozoa</taxon>
        <taxon>Mollusca</taxon>
        <taxon>Bivalvia</taxon>
        <taxon>Autobranchia</taxon>
        <taxon>Heteroconchia</taxon>
        <taxon>Euheterodonta</taxon>
        <taxon>Imparidentia</taxon>
        <taxon>Neoheterodontei</taxon>
        <taxon>Myida</taxon>
        <taxon>Dreissenoidea</taxon>
        <taxon>Dreissenidae</taxon>
        <taxon>Dreissena</taxon>
    </lineage>
</organism>
<evidence type="ECO:0000256" key="3">
    <source>
        <dbReference type="ARBA" id="ARBA00023157"/>
    </source>
</evidence>
<dbReference type="PROSITE" id="PS50287">
    <property type="entry name" value="SRCR_2"/>
    <property type="match status" value="1"/>
</dbReference>
<dbReference type="SUPFAM" id="SSF56487">
    <property type="entry name" value="SRCR-like"/>
    <property type="match status" value="1"/>
</dbReference>
<evidence type="ECO:0000256" key="4">
    <source>
        <dbReference type="ARBA" id="ARBA00023170"/>
    </source>
</evidence>
<comment type="caution">
    <text evidence="6">Lacks conserved residue(s) required for the propagation of feature annotation.</text>
</comment>
<accession>A0A9D4LPB5</accession>
<gene>
    <name evidence="8" type="ORF">DPMN_024429</name>
</gene>
<dbReference type="Proteomes" id="UP000828390">
    <property type="component" value="Unassembled WGS sequence"/>
</dbReference>
<proteinExistence type="predicted"/>
<feature type="domain" description="SRCR" evidence="7">
    <location>
        <begin position="1"/>
        <end position="104"/>
    </location>
</feature>
<keyword evidence="4" id="KW-0675">Receptor</keyword>
<dbReference type="PRINTS" id="PR00258">
    <property type="entry name" value="SPERACTRCPTR"/>
</dbReference>
<dbReference type="FunFam" id="3.10.250.10:FF:000007">
    <property type="entry name" value="Soluble scavenger receptor cysteine-rich domain-containing protein SSC5D"/>
    <property type="match status" value="1"/>
</dbReference>
<dbReference type="Gene3D" id="3.10.250.10">
    <property type="entry name" value="SRCR-like domain"/>
    <property type="match status" value="1"/>
</dbReference>
<reference evidence="8" key="1">
    <citation type="journal article" date="2019" name="bioRxiv">
        <title>The Genome of the Zebra Mussel, Dreissena polymorpha: A Resource for Invasive Species Research.</title>
        <authorList>
            <person name="McCartney M.A."/>
            <person name="Auch B."/>
            <person name="Kono T."/>
            <person name="Mallez S."/>
            <person name="Zhang Y."/>
            <person name="Obille A."/>
            <person name="Becker A."/>
            <person name="Abrahante J.E."/>
            <person name="Garbe J."/>
            <person name="Badalamenti J.P."/>
            <person name="Herman A."/>
            <person name="Mangelson H."/>
            <person name="Liachko I."/>
            <person name="Sullivan S."/>
            <person name="Sone E.D."/>
            <person name="Koren S."/>
            <person name="Silverstein K.A.T."/>
            <person name="Beckman K.B."/>
            <person name="Gohl D.M."/>
        </authorList>
    </citation>
    <scope>NUCLEOTIDE SEQUENCE</scope>
    <source>
        <strain evidence="8">Duluth1</strain>
        <tissue evidence="8">Whole animal</tissue>
    </source>
</reference>
<sequence length="140" mass="16123">MRLVGGTNYSGRVEIEYEGIWGTICDRGFDINDAKVICRMKGFNTESIEIRLNGFYGNGNGRIFISDLLCTGDEPDISECNVGRRWNNTNTLCTNINDVAVQCSMYNVNVYFLYYQEIINIIMIHSRFVSQTHPYEYEMV</sequence>